<dbReference type="RefSeq" id="WP_142897344.1">
    <property type="nucleotide sequence ID" value="NZ_ML660056.1"/>
</dbReference>
<evidence type="ECO:0000259" key="9">
    <source>
        <dbReference type="Pfam" id="PF00889"/>
    </source>
</evidence>
<dbReference type="SUPFAM" id="SSF54713">
    <property type="entry name" value="Elongation factor Ts (EF-Ts), dimerisation domain"/>
    <property type="match status" value="2"/>
</dbReference>
<dbReference type="PROSITE" id="PS01126">
    <property type="entry name" value="EF_TS_1"/>
    <property type="match status" value="1"/>
</dbReference>
<accession>A0A545TPH0</accession>
<evidence type="ECO:0000256" key="1">
    <source>
        <dbReference type="ARBA" id="ARBA00005532"/>
    </source>
</evidence>
<dbReference type="PANTHER" id="PTHR11741">
    <property type="entry name" value="ELONGATION FACTOR TS"/>
    <property type="match status" value="1"/>
</dbReference>
<evidence type="ECO:0000256" key="3">
    <source>
        <dbReference type="ARBA" id="ARBA00022490"/>
    </source>
</evidence>
<dbReference type="FunFam" id="1.10.8.10:FF:000001">
    <property type="entry name" value="Elongation factor Ts"/>
    <property type="match status" value="1"/>
</dbReference>
<dbReference type="Proteomes" id="UP000315252">
    <property type="component" value="Unassembled WGS sequence"/>
</dbReference>
<evidence type="ECO:0000256" key="5">
    <source>
        <dbReference type="ARBA" id="ARBA00022917"/>
    </source>
</evidence>
<keyword evidence="3 6" id="KW-0963">Cytoplasm</keyword>
<dbReference type="InterPro" id="IPR001816">
    <property type="entry name" value="Transl_elong_EFTs/EF1B"/>
</dbReference>
<dbReference type="PANTHER" id="PTHR11741:SF0">
    <property type="entry name" value="ELONGATION FACTOR TS, MITOCHONDRIAL"/>
    <property type="match status" value="1"/>
</dbReference>
<keyword evidence="11" id="KW-1185">Reference proteome</keyword>
<dbReference type="Pfam" id="PF00889">
    <property type="entry name" value="EF_TS"/>
    <property type="match status" value="1"/>
</dbReference>
<keyword evidence="4 6" id="KW-0251">Elongation factor</keyword>
<protein>
    <recommendedName>
        <fullName evidence="2 6">Elongation factor Ts</fullName>
        <shortName evidence="6">EF-Ts</shortName>
    </recommendedName>
</protein>
<dbReference type="OrthoDB" id="9808348at2"/>
<gene>
    <name evidence="6" type="primary">tsf</name>
    <name evidence="10" type="ORF">FKG95_15745</name>
</gene>
<feature type="domain" description="Translation elongation factor EFTs/EF1B dimerisation" evidence="9">
    <location>
        <begin position="71"/>
        <end position="289"/>
    </location>
</feature>
<dbReference type="CDD" id="cd14275">
    <property type="entry name" value="UBA_EF-Ts"/>
    <property type="match status" value="1"/>
</dbReference>
<feature type="region of interest" description="Involved in Mg(2+) ion dislocation from EF-Tu" evidence="6">
    <location>
        <begin position="80"/>
        <end position="83"/>
    </location>
</feature>
<dbReference type="GO" id="GO:0005737">
    <property type="term" value="C:cytoplasm"/>
    <property type="evidence" value="ECO:0007669"/>
    <property type="project" value="UniProtKB-SubCell"/>
</dbReference>
<dbReference type="HAMAP" id="MF_00050">
    <property type="entry name" value="EF_Ts"/>
    <property type="match status" value="1"/>
</dbReference>
<dbReference type="Gene3D" id="3.30.479.20">
    <property type="entry name" value="Elongation factor Ts, dimerisation domain"/>
    <property type="match status" value="2"/>
</dbReference>
<comment type="subcellular location">
    <subcellularLocation>
        <location evidence="6 8">Cytoplasm</location>
    </subcellularLocation>
</comment>
<name>A0A545TPH0_9PROT</name>
<evidence type="ECO:0000313" key="11">
    <source>
        <dbReference type="Proteomes" id="UP000315252"/>
    </source>
</evidence>
<dbReference type="NCBIfam" id="TIGR00116">
    <property type="entry name" value="tsf"/>
    <property type="match status" value="1"/>
</dbReference>
<dbReference type="InterPro" id="IPR014039">
    <property type="entry name" value="Transl_elong_EFTs/EF1B_dimer"/>
</dbReference>
<dbReference type="PROSITE" id="PS01127">
    <property type="entry name" value="EF_TS_2"/>
    <property type="match status" value="1"/>
</dbReference>
<dbReference type="InterPro" id="IPR009060">
    <property type="entry name" value="UBA-like_sf"/>
</dbReference>
<dbReference type="InterPro" id="IPR018101">
    <property type="entry name" value="Transl_elong_Ts_CS"/>
</dbReference>
<evidence type="ECO:0000256" key="4">
    <source>
        <dbReference type="ARBA" id="ARBA00022768"/>
    </source>
</evidence>
<dbReference type="Gene3D" id="1.10.8.10">
    <property type="entry name" value="DNA helicase RuvA subunit, C-terminal domain"/>
    <property type="match status" value="1"/>
</dbReference>
<dbReference type="InterPro" id="IPR036402">
    <property type="entry name" value="EF-Ts_dimer_sf"/>
</dbReference>
<dbReference type="EMBL" id="VHSH01000005">
    <property type="protein sequence ID" value="TQV79120.1"/>
    <property type="molecule type" value="Genomic_DNA"/>
</dbReference>
<evidence type="ECO:0000256" key="2">
    <source>
        <dbReference type="ARBA" id="ARBA00016956"/>
    </source>
</evidence>
<sequence length="308" mass="32230">MTQITAALVKELRESSGAGMMDCKKALTETGGDLDAAVDWLRKKGLAAAAKKAGRVAAEGLVGVSSQGTSGAVVEVNAETDFVARNDDFQGFVSNTATLALDAQGDMDKLLSASYPGTGAALSDQLTTMIATIGENMSVRRTAQFSVESGVVSSYVHNQIAPGLGKIGVLVALESSGDADKLAALGKQLAMHVAAAHPTALDKDDVDASSLDREREVLSEQARASGKPEEIIAKMVEGRLRKYYEEVCLLEQTYVIDGETKVRKVIETAGNDVGAPVKLTGFARFQLGEGIEKEESDFAAEVAATLGS</sequence>
<organism evidence="10 11">
    <name type="scientific">Denitrobaculum tricleocarpae</name>
    <dbReference type="NCBI Taxonomy" id="2591009"/>
    <lineage>
        <taxon>Bacteria</taxon>
        <taxon>Pseudomonadati</taxon>
        <taxon>Pseudomonadota</taxon>
        <taxon>Alphaproteobacteria</taxon>
        <taxon>Rhodospirillales</taxon>
        <taxon>Rhodospirillaceae</taxon>
        <taxon>Denitrobaculum</taxon>
    </lineage>
</organism>
<evidence type="ECO:0000313" key="10">
    <source>
        <dbReference type="EMBL" id="TQV79120.1"/>
    </source>
</evidence>
<comment type="caution">
    <text evidence="10">The sequence shown here is derived from an EMBL/GenBank/DDBJ whole genome shotgun (WGS) entry which is preliminary data.</text>
</comment>
<proteinExistence type="inferred from homology"/>
<evidence type="ECO:0000256" key="7">
    <source>
        <dbReference type="RuleBase" id="RU000642"/>
    </source>
</evidence>
<comment type="similarity">
    <text evidence="1 6 7">Belongs to the EF-Ts family.</text>
</comment>
<evidence type="ECO:0000256" key="6">
    <source>
        <dbReference type="HAMAP-Rule" id="MF_00050"/>
    </source>
</evidence>
<dbReference type="GO" id="GO:0003746">
    <property type="term" value="F:translation elongation factor activity"/>
    <property type="evidence" value="ECO:0007669"/>
    <property type="project" value="UniProtKB-UniRule"/>
</dbReference>
<reference evidence="10 11" key="1">
    <citation type="submission" date="2019-06" db="EMBL/GenBank/DDBJ databases">
        <title>Whole genome sequence for Rhodospirillaceae sp. R148.</title>
        <authorList>
            <person name="Wang G."/>
        </authorList>
    </citation>
    <scope>NUCLEOTIDE SEQUENCE [LARGE SCALE GENOMIC DNA]</scope>
    <source>
        <strain evidence="10 11">R148</strain>
    </source>
</reference>
<dbReference type="SUPFAM" id="SSF46934">
    <property type="entry name" value="UBA-like"/>
    <property type="match status" value="1"/>
</dbReference>
<dbReference type="Gene3D" id="1.10.286.20">
    <property type="match status" value="1"/>
</dbReference>
<dbReference type="FunFam" id="1.10.286.20:FF:000001">
    <property type="entry name" value="Elongation factor Ts"/>
    <property type="match status" value="1"/>
</dbReference>
<dbReference type="AlphaFoldDB" id="A0A545TPH0"/>
<comment type="function">
    <text evidence="6 7">Associates with the EF-Tu.GDP complex and induces the exchange of GDP to GTP. It remains bound to the aminoacyl-tRNA.EF-Tu.GTP complex up to the GTP hydrolysis stage on the ribosome.</text>
</comment>
<keyword evidence="5 6" id="KW-0648">Protein biosynthesis</keyword>
<evidence type="ECO:0000256" key="8">
    <source>
        <dbReference type="RuleBase" id="RU000643"/>
    </source>
</evidence>